<dbReference type="RefSeq" id="WP_058732042.1">
    <property type="nucleotide sequence ID" value="NZ_LDTD01000009.1"/>
</dbReference>
<proteinExistence type="predicted"/>
<reference evidence="1 2" key="1">
    <citation type="journal article" date="2016" name="Front. Microbiol.">
        <title>Genomic Resource of Rice Seed Associated Bacteria.</title>
        <authorList>
            <person name="Midha S."/>
            <person name="Bansal K."/>
            <person name="Sharma S."/>
            <person name="Kumar N."/>
            <person name="Patil P.P."/>
            <person name="Chaudhry V."/>
            <person name="Patil P.B."/>
        </authorList>
    </citation>
    <scope>NUCLEOTIDE SEQUENCE [LARGE SCALE GENOMIC DNA]</scope>
    <source>
        <strain evidence="1 2">NS319</strain>
    </source>
</reference>
<dbReference type="PANTHER" id="PTHR36154">
    <property type="entry name" value="DNA-BINDING TRANSCRIPTIONAL ACTIVATOR ALPA"/>
    <property type="match status" value="1"/>
</dbReference>
<dbReference type="Proteomes" id="UP000072867">
    <property type="component" value="Unassembled WGS sequence"/>
</dbReference>
<comment type="caution">
    <text evidence="1">The sequence shown here is derived from an EMBL/GenBank/DDBJ whole genome shotgun (WGS) entry which is preliminary data.</text>
</comment>
<dbReference type="PANTHER" id="PTHR36154:SF1">
    <property type="entry name" value="DNA-BINDING TRANSCRIPTIONAL ACTIVATOR ALPA"/>
    <property type="match status" value="1"/>
</dbReference>
<dbReference type="InterPro" id="IPR052931">
    <property type="entry name" value="Prophage_regulatory_activator"/>
</dbReference>
<dbReference type="EMBL" id="LDTD01000009">
    <property type="protein sequence ID" value="KTT74853.1"/>
    <property type="molecule type" value="Genomic_DNA"/>
</dbReference>
<name>A0A147I798_9SPHN</name>
<organism evidence="1 2">
    <name type="scientific">Sphingomonas sanguinis</name>
    <dbReference type="NCBI Taxonomy" id="33051"/>
    <lineage>
        <taxon>Bacteria</taxon>
        <taxon>Pseudomonadati</taxon>
        <taxon>Pseudomonadota</taxon>
        <taxon>Alphaproteobacteria</taxon>
        <taxon>Sphingomonadales</taxon>
        <taxon>Sphingomonadaceae</taxon>
        <taxon>Sphingomonas</taxon>
    </lineage>
</organism>
<protein>
    <submittedName>
        <fullName evidence="1">AlpA family transcriptional regulator</fullName>
    </submittedName>
</protein>
<sequence>MTDTPDRILRLKTVLERTGLSRSTMYRKMQNGTFPSNIRISTRCTGWRESAVNEWMRNPLFYEAHNHQPCPTNSSPIAKTAQF</sequence>
<evidence type="ECO:0000313" key="2">
    <source>
        <dbReference type="Proteomes" id="UP000072867"/>
    </source>
</evidence>
<dbReference type="Gene3D" id="1.10.238.160">
    <property type="match status" value="1"/>
</dbReference>
<evidence type="ECO:0000313" key="1">
    <source>
        <dbReference type="EMBL" id="KTT74853.1"/>
    </source>
</evidence>
<dbReference type="Pfam" id="PF05930">
    <property type="entry name" value="Phage_AlpA"/>
    <property type="match status" value="1"/>
</dbReference>
<dbReference type="AlphaFoldDB" id="A0A147I798"/>
<dbReference type="InterPro" id="IPR010260">
    <property type="entry name" value="AlpA"/>
</dbReference>
<accession>A0A147I798</accession>
<dbReference type="PATRIC" id="fig|33051.3.peg.3758"/>
<gene>
    <name evidence="1" type="ORF">NS319_01190</name>
</gene>